<feature type="domain" description="Zinc finger CGNR" evidence="2">
    <location>
        <begin position="168"/>
        <end position="210"/>
    </location>
</feature>
<dbReference type="Pfam" id="PF11706">
    <property type="entry name" value="zf-CGNR"/>
    <property type="match status" value="1"/>
</dbReference>
<evidence type="ECO:0000256" key="1">
    <source>
        <dbReference type="SAM" id="MobiDB-lite"/>
    </source>
</evidence>
<proteinExistence type="predicted"/>
<dbReference type="Gene3D" id="1.10.3300.10">
    <property type="entry name" value="Jann2411-like domain"/>
    <property type="match status" value="1"/>
</dbReference>
<organism evidence="3 4">
    <name type="scientific">Kribbella sancticallisti</name>
    <dbReference type="NCBI Taxonomy" id="460087"/>
    <lineage>
        <taxon>Bacteria</taxon>
        <taxon>Bacillati</taxon>
        <taxon>Actinomycetota</taxon>
        <taxon>Actinomycetes</taxon>
        <taxon>Propionibacteriales</taxon>
        <taxon>Kribbellaceae</taxon>
        <taxon>Kribbella</taxon>
    </lineage>
</organism>
<accession>A0ABP4NJD1</accession>
<comment type="caution">
    <text evidence="3">The sequence shown here is derived from an EMBL/GenBank/DDBJ whole genome shotgun (WGS) entry which is preliminary data.</text>
</comment>
<gene>
    <name evidence="3" type="ORF">GCM10009789_14790</name>
</gene>
<dbReference type="InterPro" id="IPR010852">
    <property type="entry name" value="ABATE"/>
</dbReference>
<dbReference type="InterPro" id="IPR023286">
    <property type="entry name" value="ABATE_dom_sf"/>
</dbReference>
<dbReference type="EMBL" id="BAAAOS010000012">
    <property type="protein sequence ID" value="GAA1562704.1"/>
    <property type="molecule type" value="Genomic_DNA"/>
</dbReference>
<evidence type="ECO:0000259" key="2">
    <source>
        <dbReference type="Pfam" id="PF11706"/>
    </source>
</evidence>
<reference evidence="4" key="1">
    <citation type="journal article" date="2019" name="Int. J. Syst. Evol. Microbiol.">
        <title>The Global Catalogue of Microorganisms (GCM) 10K type strain sequencing project: providing services to taxonomists for standard genome sequencing and annotation.</title>
        <authorList>
            <consortium name="The Broad Institute Genomics Platform"/>
            <consortium name="The Broad Institute Genome Sequencing Center for Infectious Disease"/>
            <person name="Wu L."/>
            <person name="Ma J."/>
        </authorList>
    </citation>
    <scope>NUCLEOTIDE SEQUENCE [LARGE SCALE GENOMIC DNA]</scope>
    <source>
        <strain evidence="4">JCM 14969</strain>
    </source>
</reference>
<dbReference type="PANTHER" id="PTHR35525">
    <property type="entry name" value="BLL6575 PROTEIN"/>
    <property type="match status" value="1"/>
</dbReference>
<evidence type="ECO:0000313" key="4">
    <source>
        <dbReference type="Proteomes" id="UP001500393"/>
    </source>
</evidence>
<dbReference type="InterPro" id="IPR021005">
    <property type="entry name" value="Znf_CGNR"/>
</dbReference>
<evidence type="ECO:0000313" key="3">
    <source>
        <dbReference type="EMBL" id="GAA1562704.1"/>
    </source>
</evidence>
<dbReference type="SUPFAM" id="SSF160904">
    <property type="entry name" value="Jann2411-like"/>
    <property type="match status" value="1"/>
</dbReference>
<keyword evidence="4" id="KW-1185">Reference proteome</keyword>
<feature type="compositionally biased region" description="Basic and acidic residues" evidence="1">
    <location>
        <begin position="1"/>
        <end position="19"/>
    </location>
</feature>
<name>A0ABP4NJD1_9ACTN</name>
<dbReference type="PANTHER" id="PTHR35525:SF3">
    <property type="entry name" value="BLL6575 PROTEIN"/>
    <property type="match status" value="1"/>
</dbReference>
<dbReference type="Pfam" id="PF07336">
    <property type="entry name" value="ABATE"/>
    <property type="match status" value="1"/>
</dbReference>
<sequence>MLELRRGGTPPETREHDGSFPRIGGHPQLDLVNTVSRRLAAARTVETLPDWTTLLLWATSAGIIAGRQGERFAADARRDASLAQTILEDARRLRETSYRVLQPLATRNTPRRNDIRVLSARITEAFADASIETIVPLTWTARSTTIADLPGMLALSAWHLLATEDLTRLRQCADSECGWLFLDASKNLSRHWCSPLTCGNRARVRRHHERIRGRRTV</sequence>
<feature type="region of interest" description="Disordered" evidence="1">
    <location>
        <begin position="1"/>
        <end position="25"/>
    </location>
</feature>
<dbReference type="Proteomes" id="UP001500393">
    <property type="component" value="Unassembled WGS sequence"/>
</dbReference>
<protein>
    <submittedName>
        <fullName evidence="3">CGNR zinc finger domain-containing protein</fullName>
    </submittedName>
</protein>